<gene>
    <name evidence="1" type="ORF">ACI1P1_14235</name>
</gene>
<organism evidence="1 2">
    <name type="scientific">Paenibacillus mesotrionivorans</name>
    <dbReference type="NCBI Taxonomy" id="3160968"/>
    <lineage>
        <taxon>Bacteria</taxon>
        <taxon>Bacillati</taxon>
        <taxon>Bacillota</taxon>
        <taxon>Bacilli</taxon>
        <taxon>Bacillales</taxon>
        <taxon>Paenibacillaceae</taxon>
        <taxon>Paenibacillus</taxon>
    </lineage>
</organism>
<protein>
    <submittedName>
        <fullName evidence="1">AraC family transcriptional regulator</fullName>
    </submittedName>
</protein>
<proteinExistence type="predicted"/>
<keyword evidence="2" id="KW-1185">Reference proteome</keyword>
<accession>A0ACC7NXH4</accession>
<name>A0ACC7NXH4_9BACL</name>
<reference evidence="1" key="1">
    <citation type="submission" date="2024-12" db="EMBL/GenBank/DDBJ databases">
        <authorList>
            <person name="Wu N."/>
        </authorList>
    </citation>
    <scope>NUCLEOTIDE SEQUENCE</scope>
    <source>
        <strain evidence="1">P15</strain>
    </source>
</reference>
<evidence type="ECO:0000313" key="2">
    <source>
        <dbReference type="Proteomes" id="UP001631969"/>
    </source>
</evidence>
<dbReference type="Proteomes" id="UP001631969">
    <property type="component" value="Unassembled WGS sequence"/>
</dbReference>
<evidence type="ECO:0000313" key="1">
    <source>
        <dbReference type="EMBL" id="MFM9329448.1"/>
    </source>
</evidence>
<comment type="caution">
    <text evidence="1">The sequence shown here is derived from an EMBL/GenBank/DDBJ whole genome shotgun (WGS) entry which is preliminary data.</text>
</comment>
<dbReference type="EMBL" id="JBJURJ010000008">
    <property type="protein sequence ID" value="MFM9329448.1"/>
    <property type="molecule type" value="Genomic_DNA"/>
</dbReference>
<sequence length="758" mass="86873">MKRFPMMLQLALILFCVMAIPTATLTWYSGAQILENSEHAIAESALAGLIASRNLNENTLDIMAENTIRLAATQIFDKIRSYETFDEMNSSYENVVNALSVQNDLRNMNQIGDGIYSSFFHLSDSDYVVSTDKGITTLERYEDMEWMKEALMERSGIMGIWYPRKLESGVHVVSYVLPLNRLSTTTRGTIVVNVRETQMEHDMRASNGGDHRYMFMNGNGTIVSSQDKSLLLTNGTDDSYIAGLMAKNRMEGYAFRQENNDRQLYTWSRSERYGWMYVNITSVNELLSTTHSMQRNIILLTVIIIFAGTVFTVFFATWLSKPARELVRTLRKRGHPGVKARNELAYLNAAFQRMQEEEAALHGLLNVREKDARSLAVHNLLRGELTPQAAVMFPSRYFLVAVISIDGYRVYVNGNEPEQRHNHRQELIAFCEALFPPEVHSRCVYQGNGCFAIVVNYSRQEYESESTGLDAALMEIRDQAGRILCQSVTIGVSSQTQSSDRVADCFIEAMEGIKHRMIAGSGGIHYWREQEGFEKRYIYPANSERRILNFLDNGQLDNIIKELDVISTEIRSADYISYDNILFIYHQLTGVTIKHLRENYVNTARIFVGRGNVYAALASIDTLDELDKYLHRFYSDIVQQLNRTPGEAANYGERMIQYLNEHYREDIVFEDMAKEIGISYSYMRKIAFEMTGMSLIDYLNQLRIEHAKRLLLESNLCISQIALEVGYMNTQSFNRFFRKFEGMPPSSYKAGKSRPLEM</sequence>